<gene>
    <name evidence="1" type="primary">AVEN_234960_1</name>
    <name evidence="1" type="ORF">NPIL_691581</name>
</gene>
<organism evidence="1 2">
    <name type="scientific">Nephila pilipes</name>
    <name type="common">Giant wood spider</name>
    <name type="synonym">Nephila maculata</name>
    <dbReference type="NCBI Taxonomy" id="299642"/>
    <lineage>
        <taxon>Eukaryota</taxon>
        <taxon>Metazoa</taxon>
        <taxon>Ecdysozoa</taxon>
        <taxon>Arthropoda</taxon>
        <taxon>Chelicerata</taxon>
        <taxon>Arachnida</taxon>
        <taxon>Araneae</taxon>
        <taxon>Araneomorphae</taxon>
        <taxon>Entelegynae</taxon>
        <taxon>Araneoidea</taxon>
        <taxon>Nephilidae</taxon>
        <taxon>Nephila</taxon>
    </lineage>
</organism>
<proteinExistence type="predicted"/>
<accession>A0A8X6N9V1</accession>
<name>A0A8X6N9V1_NEPPI</name>
<dbReference type="OrthoDB" id="6436761at2759"/>
<dbReference type="AlphaFoldDB" id="A0A8X6N9V1"/>
<comment type="caution">
    <text evidence="1">The sequence shown here is derived from an EMBL/GenBank/DDBJ whole genome shotgun (WGS) entry which is preliminary data.</text>
</comment>
<evidence type="ECO:0000313" key="2">
    <source>
        <dbReference type="Proteomes" id="UP000887013"/>
    </source>
</evidence>
<evidence type="ECO:0000313" key="1">
    <source>
        <dbReference type="EMBL" id="GFT01668.1"/>
    </source>
</evidence>
<keyword evidence="2" id="KW-1185">Reference proteome</keyword>
<protein>
    <submittedName>
        <fullName evidence="1">Uncharacterized protein</fullName>
    </submittedName>
</protein>
<sequence length="97" mass="11413">MNLLKFKLEISKALVESPSSHRSIKEEEDGINLVSPSIKKSKYYNLPTKKPSHDKRYDMYEHFPCVDDISRTRKCMFENCENNSKTRYGKCNVYLCL</sequence>
<dbReference type="Proteomes" id="UP000887013">
    <property type="component" value="Unassembled WGS sequence"/>
</dbReference>
<dbReference type="EMBL" id="BMAW01006991">
    <property type="protein sequence ID" value="GFT01668.1"/>
    <property type="molecule type" value="Genomic_DNA"/>
</dbReference>
<reference evidence="1" key="1">
    <citation type="submission" date="2020-08" db="EMBL/GenBank/DDBJ databases">
        <title>Multicomponent nature underlies the extraordinary mechanical properties of spider dragline silk.</title>
        <authorList>
            <person name="Kono N."/>
            <person name="Nakamura H."/>
            <person name="Mori M."/>
            <person name="Yoshida Y."/>
            <person name="Ohtoshi R."/>
            <person name="Malay A.D."/>
            <person name="Moran D.A.P."/>
            <person name="Tomita M."/>
            <person name="Numata K."/>
            <person name="Arakawa K."/>
        </authorList>
    </citation>
    <scope>NUCLEOTIDE SEQUENCE</scope>
</reference>